<dbReference type="NCBIfam" id="TIGR02532">
    <property type="entry name" value="IV_pilin_GFxxxE"/>
    <property type="match status" value="1"/>
</dbReference>
<evidence type="ECO:0000259" key="2">
    <source>
        <dbReference type="Pfam" id="PF12528"/>
    </source>
</evidence>
<dbReference type="Pfam" id="PF12528">
    <property type="entry name" value="T2SSppdC"/>
    <property type="match status" value="1"/>
</dbReference>
<dbReference type="GO" id="GO:0016020">
    <property type="term" value="C:membrane"/>
    <property type="evidence" value="ECO:0007669"/>
    <property type="project" value="UniProtKB-SubCell"/>
</dbReference>
<dbReference type="Pfam" id="PF07963">
    <property type="entry name" value="N_methyl"/>
    <property type="match status" value="1"/>
</dbReference>
<accession>A0A380QTK0</accession>
<evidence type="ECO:0000256" key="1">
    <source>
        <dbReference type="ARBA" id="ARBA00004167"/>
    </source>
</evidence>
<dbReference type="Proteomes" id="UP000255169">
    <property type="component" value="Unassembled WGS sequence"/>
</dbReference>
<dbReference type="STRING" id="29486.UGYR_06850"/>
<organism evidence="3 4">
    <name type="scientific">Yersinia ruckeri</name>
    <dbReference type="NCBI Taxonomy" id="29486"/>
    <lineage>
        <taxon>Bacteria</taxon>
        <taxon>Pseudomonadati</taxon>
        <taxon>Pseudomonadota</taxon>
        <taxon>Gammaproteobacteria</taxon>
        <taxon>Enterobacterales</taxon>
        <taxon>Yersiniaceae</taxon>
        <taxon>Yersinia</taxon>
    </lineage>
</organism>
<dbReference type="AlphaFoldDB" id="A0A380QTK0"/>
<protein>
    <submittedName>
        <fullName evidence="3">Prepilin peptidase dependent protein C</fullName>
    </submittedName>
</protein>
<dbReference type="InterPro" id="IPR012902">
    <property type="entry name" value="N_methyl_site"/>
</dbReference>
<sequence>MRGFVLINIKARTGGKILSMKNKQIKVNQQGFSLPEVMIGTLLLSISLLGLLQYHQALLSSFYQEWHWRQAWRIAQQEAESFTAGRRHSTAISIPSIEWQQNSAINRLDEFCDRLSVEIVTPEKRRAEIHRIYCYRK</sequence>
<proteinExistence type="predicted"/>
<evidence type="ECO:0000313" key="3">
    <source>
        <dbReference type="EMBL" id="SUQ01479.1"/>
    </source>
</evidence>
<dbReference type="EMBL" id="UHJG01000001">
    <property type="protein sequence ID" value="SUQ01479.1"/>
    <property type="molecule type" value="Genomic_DNA"/>
</dbReference>
<feature type="domain" description="Prepilin peptidase dependent protein C-like C-terminal" evidence="2">
    <location>
        <begin position="54"/>
        <end position="134"/>
    </location>
</feature>
<reference evidence="3 4" key="1">
    <citation type="submission" date="2018-06" db="EMBL/GenBank/DDBJ databases">
        <authorList>
            <consortium name="Pathogen Informatics"/>
            <person name="Doyle S."/>
        </authorList>
    </citation>
    <scope>NUCLEOTIDE SEQUENCE [LARGE SCALE GENOMIC DNA]</scope>
    <source>
        <strain evidence="3 4">NCTC10476</strain>
    </source>
</reference>
<comment type="subcellular location">
    <subcellularLocation>
        <location evidence="1">Membrane</location>
        <topology evidence="1">Single-pass membrane protein</topology>
    </subcellularLocation>
</comment>
<name>A0A380QTK0_YERRU</name>
<dbReference type="InterPro" id="IPR022204">
    <property type="entry name" value="PpdC-like_C"/>
</dbReference>
<gene>
    <name evidence="3" type="ORF">NCTC10476_02834</name>
</gene>
<evidence type="ECO:0000313" key="4">
    <source>
        <dbReference type="Proteomes" id="UP000255169"/>
    </source>
</evidence>
<dbReference type="PROSITE" id="PS00409">
    <property type="entry name" value="PROKAR_NTER_METHYL"/>
    <property type="match status" value="1"/>
</dbReference>
<keyword evidence="4" id="KW-1185">Reference proteome</keyword>